<protein>
    <submittedName>
        <fullName evidence="1">Glycosyltransferase family 4 protein</fullName>
    </submittedName>
</protein>
<gene>
    <name evidence="1" type="ORF">JZ786_22510</name>
</gene>
<sequence>MQIVWEGNWVSPNGHATVARNIVRGLVRLGADVKLKTTEAYSTLQYASFLDADLLALASKADAPPEEMIRIIHRVPTDFQRGPERLTVGVIYTEATDMPREWVQRINSEVDTLVLPSEQAARSAHGAGVIRPIWVVPQGVDVETFRPMAKGEVDVFDFPGFRFLSVFEWVPRKGYDALLRAYWREFSKRDEVCLVIKTRYFGPRTAATEIGNLYQRYFAVGSTKRNGNKRGNALVHGRGQQRRRSVGNRWQTSSFGLRFAPGNKAPIYLYDGLLSDSDLARLYRHCSAFVLPTRGEGIGLPLMEAAATGLPIVVTGWGGQMDYLRQEDVYIVSYKLQPVPKKMQVKWQSLQGYWAEPSILSLRRKMRGVYASRGEIRPMALRQRLHVTSHWNWDVCVRDLLGYLEAAVGQKLSN</sequence>
<dbReference type="PANTHER" id="PTHR46656:SF3">
    <property type="entry name" value="PUTATIVE-RELATED"/>
    <property type="match status" value="1"/>
</dbReference>
<evidence type="ECO:0000313" key="1">
    <source>
        <dbReference type="EMBL" id="QSO47140.1"/>
    </source>
</evidence>
<evidence type="ECO:0000313" key="2">
    <source>
        <dbReference type="Proteomes" id="UP000663505"/>
    </source>
</evidence>
<dbReference type="Proteomes" id="UP000663505">
    <property type="component" value="Chromosome"/>
</dbReference>
<dbReference type="EMBL" id="CP071182">
    <property type="protein sequence ID" value="QSO47140.1"/>
    <property type="molecule type" value="Genomic_DNA"/>
</dbReference>
<dbReference type="Gene3D" id="3.40.50.2000">
    <property type="entry name" value="Glycogen Phosphorylase B"/>
    <property type="match status" value="1"/>
</dbReference>
<keyword evidence="2" id="KW-1185">Reference proteome</keyword>
<name>A0A9X7VYK5_9BACL</name>
<dbReference type="KEGG" id="afx:JZ786_22510"/>
<reference evidence="1 2" key="1">
    <citation type="submission" date="2021-02" db="EMBL/GenBank/DDBJ databases">
        <title>Alicyclobacillus curvatus sp. nov. and Alicyclobacillus mengziensis sp. nov., two acidophilic bacteria isolated from acid mine drainage.</title>
        <authorList>
            <person name="Huang Y."/>
        </authorList>
    </citation>
    <scope>NUCLEOTIDE SEQUENCE [LARGE SCALE GENOMIC DNA]</scope>
    <source>
        <strain evidence="1 2">S30H14</strain>
    </source>
</reference>
<dbReference type="SUPFAM" id="SSF53756">
    <property type="entry name" value="UDP-Glycosyltransferase/glycogen phosphorylase"/>
    <property type="match status" value="1"/>
</dbReference>
<proteinExistence type="predicted"/>
<dbReference type="Pfam" id="PF13692">
    <property type="entry name" value="Glyco_trans_1_4"/>
    <property type="match status" value="1"/>
</dbReference>
<dbReference type="PANTHER" id="PTHR46656">
    <property type="entry name" value="PUTATIVE-RELATED"/>
    <property type="match status" value="1"/>
</dbReference>
<accession>A0A9X7VYK5</accession>
<organism evidence="1 2">
    <name type="scientific">Alicyclobacillus mengziensis</name>
    <dbReference type="NCBI Taxonomy" id="2931921"/>
    <lineage>
        <taxon>Bacteria</taxon>
        <taxon>Bacillati</taxon>
        <taxon>Bacillota</taxon>
        <taxon>Bacilli</taxon>
        <taxon>Bacillales</taxon>
        <taxon>Alicyclobacillaceae</taxon>
        <taxon>Alicyclobacillus</taxon>
    </lineage>
</organism>
<dbReference type="AlphaFoldDB" id="A0A9X7VYK5"/>
<dbReference type="RefSeq" id="WP_206656500.1">
    <property type="nucleotide sequence ID" value="NZ_CP071182.1"/>
</dbReference>
<dbReference type="CDD" id="cd03801">
    <property type="entry name" value="GT4_PimA-like"/>
    <property type="match status" value="1"/>
</dbReference>